<name>A0A8H7AR54_9EURO</name>
<evidence type="ECO:0000313" key="9">
    <source>
        <dbReference type="EMBL" id="KAF7513960.1"/>
    </source>
</evidence>
<comment type="subcellular location">
    <subcellularLocation>
        <location evidence="1">Nucleus</location>
    </subcellularLocation>
</comment>
<accession>A0A8H7AR54</accession>
<dbReference type="PANTHER" id="PTHR33572">
    <property type="entry name" value="SPORE DEVELOPMENT REGULATOR VOSA"/>
    <property type="match status" value="1"/>
</dbReference>
<feature type="region of interest" description="Disordered" evidence="7">
    <location>
        <begin position="400"/>
        <end position="443"/>
    </location>
</feature>
<keyword evidence="3" id="KW-0805">Transcription regulation</keyword>
<gene>
    <name evidence="9" type="ORF">GJ744_006574</name>
</gene>
<dbReference type="Gene3D" id="2.60.40.3960">
    <property type="entry name" value="Velvet domain"/>
    <property type="match status" value="2"/>
</dbReference>
<dbReference type="GO" id="GO:0005634">
    <property type="term" value="C:nucleus"/>
    <property type="evidence" value="ECO:0007669"/>
    <property type="project" value="UniProtKB-SubCell"/>
</dbReference>
<dbReference type="EMBL" id="JAACFV010000003">
    <property type="protein sequence ID" value="KAF7513960.1"/>
    <property type="molecule type" value="Genomic_DNA"/>
</dbReference>
<keyword evidence="4" id="KW-0804">Transcription</keyword>
<organism evidence="9 10">
    <name type="scientific">Endocarpon pusillum</name>
    <dbReference type="NCBI Taxonomy" id="364733"/>
    <lineage>
        <taxon>Eukaryota</taxon>
        <taxon>Fungi</taxon>
        <taxon>Dikarya</taxon>
        <taxon>Ascomycota</taxon>
        <taxon>Pezizomycotina</taxon>
        <taxon>Eurotiomycetes</taxon>
        <taxon>Chaetothyriomycetidae</taxon>
        <taxon>Verrucariales</taxon>
        <taxon>Verrucariaceae</taxon>
        <taxon>Endocarpon</taxon>
    </lineage>
</organism>
<dbReference type="AlphaFoldDB" id="A0A8H7AR54"/>
<evidence type="ECO:0000256" key="4">
    <source>
        <dbReference type="ARBA" id="ARBA00023163"/>
    </source>
</evidence>
<feature type="region of interest" description="Disordered" evidence="7">
    <location>
        <begin position="316"/>
        <end position="357"/>
    </location>
</feature>
<dbReference type="InterPro" id="IPR037525">
    <property type="entry name" value="Velvet_dom"/>
</dbReference>
<protein>
    <recommendedName>
        <fullName evidence="8">Velvet domain-containing protein</fullName>
    </recommendedName>
</protein>
<dbReference type="InterPro" id="IPR021740">
    <property type="entry name" value="Velvet"/>
</dbReference>
<dbReference type="Pfam" id="PF11754">
    <property type="entry name" value="Velvet"/>
    <property type="match status" value="1"/>
</dbReference>
<keyword evidence="5" id="KW-0539">Nucleus</keyword>
<evidence type="ECO:0000313" key="10">
    <source>
        <dbReference type="Proteomes" id="UP000606974"/>
    </source>
</evidence>
<feature type="compositionally biased region" description="Acidic residues" evidence="7">
    <location>
        <begin position="432"/>
        <end position="443"/>
    </location>
</feature>
<reference evidence="9" key="1">
    <citation type="submission" date="2020-02" db="EMBL/GenBank/DDBJ databases">
        <authorList>
            <person name="Palmer J.M."/>
        </authorList>
    </citation>
    <scope>NUCLEOTIDE SEQUENCE</scope>
    <source>
        <strain evidence="9">EPUS1.4</strain>
        <tissue evidence="9">Thallus</tissue>
    </source>
</reference>
<evidence type="ECO:0000256" key="5">
    <source>
        <dbReference type="ARBA" id="ARBA00023242"/>
    </source>
</evidence>
<keyword evidence="2" id="KW-0749">Sporulation</keyword>
<proteinExistence type="inferred from homology"/>
<evidence type="ECO:0000256" key="3">
    <source>
        <dbReference type="ARBA" id="ARBA00023015"/>
    </source>
</evidence>
<dbReference type="OrthoDB" id="1746739at2759"/>
<evidence type="ECO:0000256" key="6">
    <source>
        <dbReference type="ARBA" id="ARBA00038045"/>
    </source>
</evidence>
<evidence type="ECO:0000256" key="1">
    <source>
        <dbReference type="ARBA" id="ARBA00004123"/>
    </source>
</evidence>
<dbReference type="PANTHER" id="PTHR33572:SF3">
    <property type="entry name" value="VELVET COMPLEX SUBUNIT B"/>
    <property type="match status" value="1"/>
</dbReference>
<feature type="compositionally biased region" description="Gly residues" evidence="7">
    <location>
        <begin position="410"/>
        <end position="423"/>
    </location>
</feature>
<evidence type="ECO:0000256" key="7">
    <source>
        <dbReference type="SAM" id="MobiDB-lite"/>
    </source>
</evidence>
<dbReference type="Proteomes" id="UP000606974">
    <property type="component" value="Unassembled WGS sequence"/>
</dbReference>
<comment type="similarity">
    <text evidence="6">Belongs to the velvet family. VelB subfamily.</text>
</comment>
<comment type="caution">
    <text evidence="9">The sequence shown here is derived from an EMBL/GenBank/DDBJ whole genome shotgun (WGS) entry which is preliminary data.</text>
</comment>
<dbReference type="InterPro" id="IPR038491">
    <property type="entry name" value="Velvet_dom_sf"/>
</dbReference>
<keyword evidence="10" id="KW-1185">Reference proteome</keyword>
<evidence type="ECO:0000256" key="2">
    <source>
        <dbReference type="ARBA" id="ARBA00022969"/>
    </source>
</evidence>
<evidence type="ECO:0000259" key="8">
    <source>
        <dbReference type="PROSITE" id="PS51821"/>
    </source>
</evidence>
<dbReference type="GO" id="GO:0030435">
    <property type="term" value="P:sporulation resulting in formation of a cellular spore"/>
    <property type="evidence" value="ECO:0007669"/>
    <property type="project" value="UniProtKB-KW"/>
</dbReference>
<dbReference type="PROSITE" id="PS51821">
    <property type="entry name" value="VELVET"/>
    <property type="match status" value="1"/>
</dbReference>
<feature type="domain" description="Velvet" evidence="8">
    <location>
        <begin position="64"/>
        <end position="405"/>
    </location>
</feature>
<sequence length="443" mass="47901">MLDQFRRCAAGVPQLLLATPGRYAQPLNPYAMPGMPLQSPRMERDAEGFLIMDEPPAVSTKYDGREWALEVPQQPIRARMCGFGDKDRRPITPPPCVRLIVRDPMTGREIDAQDIDISFFVITVDLWDEEAQKEVNLVKHAANSPSISTASTVAYPQTPTANSATQAFYQYPQSNFASPNNAPQQNPISPYYSTHGQQGYAGVPSNYSQYGHTQYGFNHTGFGPNNTQSNGQFMHASPSHPSYMLTHQQQALATPHQPTGMFTRNLIGALSASAFRLHDQNKKFGIWFILQDLSIRTDGIFRLKFNFVNVGLQNANPTSLNTNTNTTTTSPSNPTSPLTPASAHSSGITPSSSSGASLNTSAAPVLASVFTRPFQVFSAKKFPGVIESTELSRTFAQQGIKIPIRKDGDGSGGSGGGGGGAGAAGKRRRNLDEEDDEGAGDEE</sequence>